<gene>
    <name evidence="8" type="primary">pqqE</name>
    <name evidence="8" type="ORF">IGEJHNFM_00029</name>
</gene>
<evidence type="ECO:0000259" key="7">
    <source>
        <dbReference type="PROSITE" id="PS51918"/>
    </source>
</evidence>
<keyword evidence="2" id="KW-0004">4Fe-4S</keyword>
<dbReference type="PANTHER" id="PTHR11228:SF34">
    <property type="entry name" value="TUNGSTEN-CONTAINING ALDEHYDE FERREDOXIN OXIDOREDUCTASE COFACTOR MODIFYING PROTEIN"/>
    <property type="match status" value="1"/>
</dbReference>
<reference evidence="8" key="1">
    <citation type="submission" date="2020-06" db="EMBL/GenBank/DDBJ databases">
        <title>Unique genomic features of the anaerobic methanotrophic archaea.</title>
        <authorList>
            <person name="Chadwick G.L."/>
            <person name="Skennerton C.T."/>
            <person name="Laso-Perez R."/>
            <person name="Leu A.O."/>
            <person name="Speth D.R."/>
            <person name="Yu H."/>
            <person name="Morgan-Lang C."/>
            <person name="Hatzenpichler R."/>
            <person name="Goudeau D."/>
            <person name="Malmstrom R."/>
            <person name="Brazelton W.J."/>
            <person name="Woyke T."/>
            <person name="Hallam S.J."/>
            <person name="Tyson G.W."/>
            <person name="Wegener G."/>
            <person name="Boetius A."/>
            <person name="Orphan V."/>
        </authorList>
    </citation>
    <scope>NUCLEOTIDE SEQUENCE</scope>
</reference>
<dbReference type="Gene3D" id="3.20.20.70">
    <property type="entry name" value="Aldolase class I"/>
    <property type="match status" value="1"/>
</dbReference>
<dbReference type="Pfam" id="PF04055">
    <property type="entry name" value="Radical_SAM"/>
    <property type="match status" value="1"/>
</dbReference>
<dbReference type="NCBIfam" id="TIGR04085">
    <property type="entry name" value="rSAM_more_4Fe4S"/>
    <property type="match status" value="1"/>
</dbReference>
<dbReference type="InterPro" id="IPR007197">
    <property type="entry name" value="rSAM"/>
</dbReference>
<dbReference type="AlphaFoldDB" id="A0A7G9ZDH9"/>
<dbReference type="InterPro" id="IPR013785">
    <property type="entry name" value="Aldolase_TIM"/>
</dbReference>
<dbReference type="SUPFAM" id="SSF102114">
    <property type="entry name" value="Radical SAM enzymes"/>
    <property type="match status" value="1"/>
</dbReference>
<dbReference type="SFLD" id="SFLDS00029">
    <property type="entry name" value="Radical_SAM"/>
    <property type="match status" value="1"/>
</dbReference>
<dbReference type="Pfam" id="PF13186">
    <property type="entry name" value="SPASM"/>
    <property type="match status" value="1"/>
</dbReference>
<dbReference type="InterPro" id="IPR017200">
    <property type="entry name" value="PqqE-like"/>
</dbReference>
<dbReference type="EMBL" id="MT631720">
    <property type="protein sequence ID" value="QNO58313.1"/>
    <property type="molecule type" value="Genomic_DNA"/>
</dbReference>
<dbReference type="PANTHER" id="PTHR11228">
    <property type="entry name" value="RADICAL SAM DOMAIN PROTEIN"/>
    <property type="match status" value="1"/>
</dbReference>
<name>A0A7G9ZDH9_9EURY</name>
<evidence type="ECO:0000256" key="4">
    <source>
        <dbReference type="ARBA" id="ARBA00022723"/>
    </source>
</evidence>
<dbReference type="InterPro" id="IPR023885">
    <property type="entry name" value="4Fe4S-binding_SPASM_dom"/>
</dbReference>
<dbReference type="SFLD" id="SFLDG01386">
    <property type="entry name" value="main_SPASM_domain-containing"/>
    <property type="match status" value="1"/>
</dbReference>
<evidence type="ECO:0000256" key="5">
    <source>
        <dbReference type="ARBA" id="ARBA00023004"/>
    </source>
</evidence>
<keyword evidence="4" id="KW-0479">Metal-binding</keyword>
<dbReference type="InterPro" id="IPR050377">
    <property type="entry name" value="Radical_SAM_PqqE_MftC-like"/>
</dbReference>
<dbReference type="InterPro" id="IPR006638">
    <property type="entry name" value="Elp3/MiaA/NifB-like_rSAM"/>
</dbReference>
<evidence type="ECO:0000256" key="6">
    <source>
        <dbReference type="ARBA" id="ARBA00023014"/>
    </source>
</evidence>
<dbReference type="InterPro" id="IPR058240">
    <property type="entry name" value="rSAM_sf"/>
</dbReference>
<dbReference type="CDD" id="cd01335">
    <property type="entry name" value="Radical_SAM"/>
    <property type="match status" value="1"/>
</dbReference>
<keyword evidence="6" id="KW-0411">Iron-sulfur</keyword>
<proteinExistence type="predicted"/>
<accession>A0A7G9ZDH9</accession>
<dbReference type="GO" id="GO:0046872">
    <property type="term" value="F:metal ion binding"/>
    <property type="evidence" value="ECO:0007669"/>
    <property type="project" value="UniProtKB-KW"/>
</dbReference>
<evidence type="ECO:0000256" key="3">
    <source>
        <dbReference type="ARBA" id="ARBA00022691"/>
    </source>
</evidence>
<dbReference type="EC" id="1.21.98.4" evidence="8"/>
<dbReference type="GO" id="GO:0016491">
    <property type="term" value="F:oxidoreductase activity"/>
    <property type="evidence" value="ECO:0007669"/>
    <property type="project" value="UniProtKB-KW"/>
</dbReference>
<dbReference type="PIRSF" id="PIRSF037420">
    <property type="entry name" value="PQQ_syn_pqqE"/>
    <property type="match status" value="1"/>
</dbReference>
<feature type="domain" description="Radical SAM core" evidence="7">
    <location>
        <begin position="9"/>
        <end position="222"/>
    </location>
</feature>
<protein>
    <submittedName>
        <fullName evidence="8">PqqA peptide cyclase</fullName>
        <ecNumber evidence="8">1.21.98.4</ecNumber>
    </submittedName>
</protein>
<keyword evidence="3" id="KW-0949">S-adenosyl-L-methionine</keyword>
<keyword evidence="5" id="KW-0408">Iron</keyword>
<dbReference type="GO" id="GO:0051539">
    <property type="term" value="F:4 iron, 4 sulfur cluster binding"/>
    <property type="evidence" value="ECO:0007669"/>
    <property type="project" value="UniProtKB-KW"/>
</dbReference>
<sequence>MSDENSQEHPQLRLISWNMTFACNLRCPHCYIDAVERAGKGELSTEEGKMLIDQIVEVSKPILILSGGEPLLRADVFELARYATRKGLTVAMGTNGTLITDSVAKELKSSGITAVAISIDSSVPERHDAFRGVKDSWKRALEGIDLCIEHGITVQVNTTVTQQNYAEIDDIMALAEEHGARSFHLFFLVPTGRGKAIEDVSAEMYEQMLEDTLDKIAYGKYKLDIRPVCAPQFMRIASQKGLSLEKWRRGCIAGLAYCRIYPTGEVTPCPYLPIKLGSIRETPFRDIWFNSPVLKAIRDLDSLKGKCGICEYRAICGGCRARAYGLTSFVDVCGGLQKPTELKGDYLAEEPWCPYQPRGNRTTRKDNF</sequence>
<dbReference type="SMART" id="SM00729">
    <property type="entry name" value="Elp3"/>
    <property type="match status" value="1"/>
</dbReference>
<dbReference type="CDD" id="cd21123">
    <property type="entry name" value="SPASM_MftC-like"/>
    <property type="match status" value="1"/>
</dbReference>
<organism evidence="8">
    <name type="scientific">Candidatus Methanophaga sp. ANME-1 ERB7</name>
    <dbReference type="NCBI Taxonomy" id="2759913"/>
    <lineage>
        <taxon>Archaea</taxon>
        <taxon>Methanobacteriati</taxon>
        <taxon>Methanobacteriota</taxon>
        <taxon>Stenosarchaea group</taxon>
        <taxon>Methanomicrobia</taxon>
        <taxon>Candidatus Methanophagales</taxon>
        <taxon>Candidatus Methanophagaceae</taxon>
        <taxon>Candidatus Methanophaga</taxon>
    </lineage>
</organism>
<comment type="cofactor">
    <cofactor evidence="1">
        <name>[4Fe-4S] cluster</name>
        <dbReference type="ChEBI" id="CHEBI:49883"/>
    </cofactor>
</comment>
<keyword evidence="8" id="KW-0560">Oxidoreductase</keyword>
<dbReference type="SFLD" id="SFLDG01067">
    <property type="entry name" value="SPASM/twitch_domain_containing"/>
    <property type="match status" value="1"/>
</dbReference>
<evidence type="ECO:0000313" key="8">
    <source>
        <dbReference type="EMBL" id="QNO58313.1"/>
    </source>
</evidence>
<dbReference type="PROSITE" id="PS51918">
    <property type="entry name" value="RADICAL_SAM"/>
    <property type="match status" value="1"/>
</dbReference>
<evidence type="ECO:0000256" key="1">
    <source>
        <dbReference type="ARBA" id="ARBA00001966"/>
    </source>
</evidence>
<evidence type="ECO:0000256" key="2">
    <source>
        <dbReference type="ARBA" id="ARBA00022485"/>
    </source>
</evidence>